<keyword evidence="7" id="KW-1185">Reference proteome</keyword>
<dbReference type="Pfam" id="PF00027">
    <property type="entry name" value="cNMP_binding"/>
    <property type="match status" value="1"/>
</dbReference>
<evidence type="ECO:0000256" key="1">
    <source>
        <dbReference type="ARBA" id="ARBA00023015"/>
    </source>
</evidence>
<evidence type="ECO:0000313" key="7">
    <source>
        <dbReference type="Proteomes" id="UP001652542"/>
    </source>
</evidence>
<dbReference type="SMART" id="SM00419">
    <property type="entry name" value="HTH_CRP"/>
    <property type="match status" value="1"/>
</dbReference>
<dbReference type="SUPFAM" id="SSF51206">
    <property type="entry name" value="cAMP-binding domain-like"/>
    <property type="match status" value="1"/>
</dbReference>
<proteinExistence type="predicted"/>
<dbReference type="Gene3D" id="1.10.10.10">
    <property type="entry name" value="Winged helix-like DNA-binding domain superfamily/Winged helix DNA-binding domain"/>
    <property type="match status" value="1"/>
</dbReference>
<dbReference type="Gene3D" id="2.60.120.10">
    <property type="entry name" value="Jelly Rolls"/>
    <property type="match status" value="1"/>
</dbReference>
<dbReference type="PANTHER" id="PTHR24567">
    <property type="entry name" value="CRP FAMILY TRANSCRIPTIONAL REGULATORY PROTEIN"/>
    <property type="match status" value="1"/>
</dbReference>
<protein>
    <submittedName>
        <fullName evidence="6">Helix-turn-helix domain-containing protein</fullName>
    </submittedName>
</protein>
<dbReference type="PRINTS" id="PR00034">
    <property type="entry name" value="HTHCRP"/>
</dbReference>
<evidence type="ECO:0000256" key="3">
    <source>
        <dbReference type="ARBA" id="ARBA00023163"/>
    </source>
</evidence>
<gene>
    <name evidence="6" type="ORF">OEW28_10570</name>
</gene>
<dbReference type="PANTHER" id="PTHR24567:SF26">
    <property type="entry name" value="REGULATORY PROTEIN YEIL"/>
    <property type="match status" value="1"/>
</dbReference>
<dbReference type="Proteomes" id="UP001652542">
    <property type="component" value="Unassembled WGS sequence"/>
</dbReference>
<feature type="domain" description="HTH crp-type" evidence="5">
    <location>
        <begin position="147"/>
        <end position="215"/>
    </location>
</feature>
<dbReference type="PROSITE" id="PS50042">
    <property type="entry name" value="CNMP_BINDING_3"/>
    <property type="match status" value="1"/>
</dbReference>
<evidence type="ECO:0000313" key="6">
    <source>
        <dbReference type="EMBL" id="MCV2869069.1"/>
    </source>
</evidence>
<accession>A0ABT2ZD70</accession>
<keyword evidence="3" id="KW-0804">Transcription</keyword>
<dbReference type="InterPro" id="IPR050397">
    <property type="entry name" value="Env_Response_Regulators"/>
</dbReference>
<dbReference type="InterPro" id="IPR012318">
    <property type="entry name" value="HTH_CRP"/>
</dbReference>
<dbReference type="SUPFAM" id="SSF46785">
    <property type="entry name" value="Winged helix' DNA-binding domain"/>
    <property type="match status" value="1"/>
</dbReference>
<comment type="caution">
    <text evidence="6">The sequence shown here is derived from an EMBL/GenBank/DDBJ whole genome shotgun (WGS) entry which is preliminary data.</text>
</comment>
<dbReference type="Pfam" id="PF13545">
    <property type="entry name" value="HTH_Crp_2"/>
    <property type="match status" value="1"/>
</dbReference>
<dbReference type="RefSeq" id="WP_263734726.1">
    <property type="nucleotide sequence ID" value="NZ_JAOWKY010000002.1"/>
</dbReference>
<name>A0ABT2ZD70_9RHOB</name>
<keyword evidence="2" id="KW-0238">DNA-binding</keyword>
<evidence type="ECO:0000259" key="5">
    <source>
        <dbReference type="PROSITE" id="PS51063"/>
    </source>
</evidence>
<dbReference type="PROSITE" id="PS51063">
    <property type="entry name" value="HTH_CRP_2"/>
    <property type="match status" value="1"/>
</dbReference>
<dbReference type="InterPro" id="IPR014710">
    <property type="entry name" value="RmlC-like_jellyroll"/>
</dbReference>
<evidence type="ECO:0000256" key="2">
    <source>
        <dbReference type="ARBA" id="ARBA00023125"/>
    </source>
</evidence>
<sequence>MRDADLQEIRALPLFRDMGEAPFADLMRGAYHQNFPAQVTLIEEGRPADFLHIVTDGAVELFARWSNRETTLAVARPVSTFILAACINDAPYLMSARTMTSSRIAMVPGADLRAAFLKDAAFAQAIVGELAGCYRSVVRHAKNIKLRSSKERLAAFLIGEAEKAGQGSSFELPFEKRILASYLGMTPENLSRALKQLKDEGVMVDGATVRFHDVDRIRAIAMPGRLMDECV</sequence>
<keyword evidence="1" id="KW-0805">Transcription regulation</keyword>
<dbReference type="InterPro" id="IPR036388">
    <property type="entry name" value="WH-like_DNA-bd_sf"/>
</dbReference>
<dbReference type="InterPro" id="IPR036390">
    <property type="entry name" value="WH_DNA-bd_sf"/>
</dbReference>
<dbReference type="InterPro" id="IPR018490">
    <property type="entry name" value="cNMP-bd_dom_sf"/>
</dbReference>
<evidence type="ECO:0000259" key="4">
    <source>
        <dbReference type="PROSITE" id="PS50042"/>
    </source>
</evidence>
<dbReference type="NCBIfam" id="NF006901">
    <property type="entry name" value="PRK09392.1"/>
    <property type="match status" value="1"/>
</dbReference>
<organism evidence="6 7">
    <name type="scientific">Albidovulum marisflavi</name>
    <dbReference type="NCBI Taxonomy" id="2984159"/>
    <lineage>
        <taxon>Bacteria</taxon>
        <taxon>Pseudomonadati</taxon>
        <taxon>Pseudomonadota</taxon>
        <taxon>Alphaproteobacteria</taxon>
        <taxon>Rhodobacterales</taxon>
        <taxon>Paracoccaceae</taxon>
        <taxon>Albidovulum</taxon>
    </lineage>
</organism>
<dbReference type="CDD" id="cd00038">
    <property type="entry name" value="CAP_ED"/>
    <property type="match status" value="1"/>
</dbReference>
<reference evidence="6 7" key="1">
    <citation type="submission" date="2022-10" db="EMBL/GenBank/DDBJ databases">
        <title>Defluviimonas sp. nov., isolated from ocean surface water.</title>
        <authorList>
            <person name="He W."/>
            <person name="Wang L."/>
            <person name="Zhang D.-F."/>
        </authorList>
    </citation>
    <scope>NUCLEOTIDE SEQUENCE [LARGE SCALE GENOMIC DNA]</scope>
    <source>
        <strain evidence="6 7">WL0002</strain>
    </source>
</reference>
<feature type="domain" description="Cyclic nucleotide-binding" evidence="4">
    <location>
        <begin position="14"/>
        <end position="107"/>
    </location>
</feature>
<dbReference type="InterPro" id="IPR000595">
    <property type="entry name" value="cNMP-bd_dom"/>
</dbReference>
<dbReference type="EMBL" id="JAOWKY010000002">
    <property type="protein sequence ID" value="MCV2869069.1"/>
    <property type="molecule type" value="Genomic_DNA"/>
</dbReference>